<dbReference type="InterPro" id="IPR012341">
    <property type="entry name" value="6hp_glycosidase-like_sf"/>
</dbReference>
<dbReference type="PANTHER" id="PTHR42899">
    <property type="entry name" value="SPERMATOGENESIS-ASSOCIATED PROTEIN 20"/>
    <property type="match status" value="1"/>
</dbReference>
<dbReference type="Pfam" id="PF03190">
    <property type="entry name" value="Thioredox_DsbH"/>
    <property type="match status" value="1"/>
</dbReference>
<evidence type="ECO:0000313" key="2">
    <source>
        <dbReference type="EMBL" id="MBD3918890.1"/>
    </source>
</evidence>
<reference evidence="2 3" key="1">
    <citation type="submission" date="2020-09" db="EMBL/GenBank/DDBJ databases">
        <title>Paenibacillus sp. strain PR3 16S rRNA gene Genome sequencing and assembly.</title>
        <authorList>
            <person name="Kim J."/>
        </authorList>
    </citation>
    <scope>NUCLEOTIDE SEQUENCE [LARGE SCALE GENOMIC DNA]</scope>
    <source>
        <strain evidence="2 3">PR3</strain>
    </source>
</reference>
<dbReference type="SUPFAM" id="SSF48208">
    <property type="entry name" value="Six-hairpin glycosidases"/>
    <property type="match status" value="1"/>
</dbReference>
<sequence>MERRSNRLINEKSPYLLQHAHNPVDWYPWGREAFDKAKKENKPIFLSIGYSTCHYCHVMERESFEDDEIAALLNKDYVAIKVDREERPDIDALYMAACQAMTGSGGWPLTILMTPKQEPFFAGTYIPKERTAGRFGLKELLTQLTNKWRNGKSEVTGTATKIRAELDKHRGISSKGKWDPSMAAQAYETYTQIFDEDNGGFGSSPKFPMPHNLSLLMAYDLKADEPNALRMTEETLDAMWRGGIFDHIGFGFSRYSTDSQWLVPHFEKMLCDNAQIAIVYTEAYQRTGNPLYRTITEQIFTYVEREMTDAEGGFYSAEDADTEGVEGKFYVWTPQEVEAVLGSEAAQRFNRVYDITEEGNFNGSSIPNLIHTAIEEVADEIGMTVEALLAELDASRTKLYEARKHRVNPHKDDKILTGWNGLTIAALAFAAKAYGEPVYAERAERAAIFLKNKLVSEEGRLLARYRDGEAAIPAFLDDYAYLLWGLNELYEATFKPEWLEWAQTIADQMIRLFGDRAYGAFFFTASDAEKLIIRLKETMDGAQPSGNSVAARQLHKLFRLTGEIHYRDWANDTLDGLAEKVNQFPSAHAMILLAGLAAESAGPDVVITGDRSDAETAAMIAAAQQAYAPQGTILFVPPGDEGAAMREKWQHVADKGVVDGKPTAYVCRDFACQAPVTSSVALKEQLGGVRLQ</sequence>
<evidence type="ECO:0000313" key="3">
    <source>
        <dbReference type="Proteomes" id="UP000609346"/>
    </source>
</evidence>
<protein>
    <submittedName>
        <fullName evidence="2">Thioredoxin domain-containing protein</fullName>
    </submittedName>
</protein>
<dbReference type="InterPro" id="IPR008928">
    <property type="entry name" value="6-hairpin_glycosidase_sf"/>
</dbReference>
<dbReference type="PANTHER" id="PTHR42899:SF1">
    <property type="entry name" value="SPERMATOGENESIS-ASSOCIATED PROTEIN 20"/>
    <property type="match status" value="1"/>
</dbReference>
<dbReference type="InterPro" id="IPR004879">
    <property type="entry name" value="Ssp411-like_TRX"/>
</dbReference>
<dbReference type="InterPro" id="IPR024705">
    <property type="entry name" value="Ssp411"/>
</dbReference>
<dbReference type="Proteomes" id="UP000609346">
    <property type="component" value="Unassembled WGS sequence"/>
</dbReference>
<name>A0ABR8MSC8_9BACL</name>
<dbReference type="InterPro" id="IPR036249">
    <property type="entry name" value="Thioredoxin-like_sf"/>
</dbReference>
<comment type="caution">
    <text evidence="2">The sequence shown here is derived from an EMBL/GenBank/DDBJ whole genome shotgun (WGS) entry which is preliminary data.</text>
</comment>
<keyword evidence="3" id="KW-1185">Reference proteome</keyword>
<dbReference type="Gene3D" id="3.40.30.10">
    <property type="entry name" value="Glutaredoxin"/>
    <property type="match status" value="1"/>
</dbReference>
<dbReference type="EMBL" id="JACXZA010000002">
    <property type="protein sequence ID" value="MBD3918890.1"/>
    <property type="molecule type" value="Genomic_DNA"/>
</dbReference>
<gene>
    <name evidence="2" type="ORF">H8B09_09015</name>
</gene>
<feature type="domain" description="Spermatogenesis-associated protein 20-like TRX" evidence="1">
    <location>
        <begin position="6"/>
        <end position="166"/>
    </location>
</feature>
<dbReference type="CDD" id="cd02955">
    <property type="entry name" value="SSP411"/>
    <property type="match status" value="1"/>
</dbReference>
<dbReference type="RefSeq" id="WP_191203181.1">
    <property type="nucleotide sequence ID" value="NZ_JACXZA010000002.1"/>
</dbReference>
<dbReference type="PIRSF" id="PIRSF006402">
    <property type="entry name" value="UCP006402_thioredoxin"/>
    <property type="match status" value="1"/>
</dbReference>
<dbReference type="Gene3D" id="1.50.10.10">
    <property type="match status" value="2"/>
</dbReference>
<evidence type="ECO:0000259" key="1">
    <source>
        <dbReference type="Pfam" id="PF03190"/>
    </source>
</evidence>
<proteinExistence type="predicted"/>
<dbReference type="SUPFAM" id="SSF52833">
    <property type="entry name" value="Thioredoxin-like"/>
    <property type="match status" value="1"/>
</dbReference>
<organism evidence="2 3">
    <name type="scientific">Paenibacillus terricola</name>
    <dbReference type="NCBI Taxonomy" id="2763503"/>
    <lineage>
        <taxon>Bacteria</taxon>
        <taxon>Bacillati</taxon>
        <taxon>Bacillota</taxon>
        <taxon>Bacilli</taxon>
        <taxon>Bacillales</taxon>
        <taxon>Paenibacillaceae</taxon>
        <taxon>Paenibacillus</taxon>
    </lineage>
</organism>
<accession>A0ABR8MSC8</accession>